<dbReference type="Proteomes" id="UP000279908">
    <property type="component" value="Unassembled WGS sequence"/>
</dbReference>
<comment type="similarity">
    <text evidence="2 7">Belongs to the DedA family.</text>
</comment>
<evidence type="ECO:0000256" key="6">
    <source>
        <dbReference type="ARBA" id="ARBA00023136"/>
    </source>
</evidence>
<feature type="transmembrane region" description="Helical" evidence="7">
    <location>
        <begin position="32"/>
        <end position="54"/>
    </location>
</feature>
<evidence type="ECO:0000313" key="11">
    <source>
        <dbReference type="EMBL" id="RTY39544.1"/>
    </source>
</evidence>
<dbReference type="EMBL" id="WUBZ01000004">
    <property type="protein sequence ID" value="MWV53872.1"/>
    <property type="molecule type" value="Genomic_DNA"/>
</dbReference>
<evidence type="ECO:0000256" key="3">
    <source>
        <dbReference type="ARBA" id="ARBA00022475"/>
    </source>
</evidence>
<keyword evidence="4 7" id="KW-0812">Transmembrane</keyword>
<feature type="domain" description="VTT" evidence="8">
    <location>
        <begin position="54"/>
        <end position="181"/>
    </location>
</feature>
<keyword evidence="3 7" id="KW-1003">Cell membrane</keyword>
<dbReference type="InterPro" id="IPR032816">
    <property type="entry name" value="VTT_dom"/>
</dbReference>
<evidence type="ECO:0000313" key="10">
    <source>
        <dbReference type="EMBL" id="MWV53872.1"/>
    </source>
</evidence>
<accession>A0A432AWN5</accession>
<sequence>MDFSPIAFVAPLVDFIMHIDIHLQVLAADYGVWLYLILFLIVFAETGLVVTPFLPGDSLIFAAGSLASLAGSALDANLLFLVFFSAAVLGDTLNYAIGHKVGPRVFDYEKSFIFNPSHLIKTNHFFEKYGGKTIIIARFVPIVRTFAPFVAGIGAMTYHRFIFFNISGALLWVGLFCYSGYFFGQLPFVQENFKLLILAIIILSILPPIVEYIKHRRLQP</sequence>
<feature type="transmembrane region" description="Helical" evidence="7">
    <location>
        <begin position="195"/>
        <end position="213"/>
    </location>
</feature>
<evidence type="ECO:0000313" key="9">
    <source>
        <dbReference type="EMBL" id="KAA6233145.1"/>
    </source>
</evidence>
<evidence type="ECO:0000259" key="8">
    <source>
        <dbReference type="Pfam" id="PF09335"/>
    </source>
</evidence>
<evidence type="ECO:0000256" key="2">
    <source>
        <dbReference type="ARBA" id="ARBA00010792"/>
    </source>
</evidence>
<protein>
    <submittedName>
        <fullName evidence="11">DedA family protein</fullName>
    </submittedName>
</protein>
<dbReference type="Proteomes" id="UP000489351">
    <property type="component" value="Unassembled WGS sequence"/>
</dbReference>
<dbReference type="InterPro" id="IPR058127">
    <property type="entry name" value="DedA"/>
</dbReference>
<evidence type="ECO:0000313" key="13">
    <source>
        <dbReference type="Proteomes" id="UP000327458"/>
    </source>
</evidence>
<dbReference type="Pfam" id="PF09335">
    <property type="entry name" value="VTT_dom"/>
    <property type="match status" value="1"/>
</dbReference>
<dbReference type="RefSeq" id="WP_126341556.1">
    <property type="nucleotide sequence ID" value="NZ_CP041698.1"/>
</dbReference>
<keyword evidence="14" id="KW-1185">Reference proteome</keyword>
<keyword evidence="5 7" id="KW-1133">Transmembrane helix</keyword>
<dbReference type="Proteomes" id="UP000327458">
    <property type="component" value="Unassembled WGS sequence"/>
</dbReference>
<feature type="transmembrane region" description="Helical" evidence="7">
    <location>
        <begin position="135"/>
        <end position="155"/>
    </location>
</feature>
<comment type="subcellular location">
    <subcellularLocation>
        <location evidence="1 7">Cell membrane</location>
        <topology evidence="1 7">Multi-pass membrane protein</topology>
    </subcellularLocation>
</comment>
<evidence type="ECO:0000313" key="14">
    <source>
        <dbReference type="Proteomes" id="UP000489351"/>
    </source>
</evidence>
<reference evidence="10 14" key="3">
    <citation type="submission" date="2019-11" db="EMBL/GenBank/DDBJ databases">
        <title>Green- and brown-colored morphotypes of Chlorobia in the stratified aquatic ecosystems of Kandalaksha Gulf (White Sea): A model for study of the accessory genome evolution.</title>
        <authorList>
            <person name="Grouzdev D.S."/>
        </authorList>
    </citation>
    <scope>NUCLEOTIDE SEQUENCE [LARGE SCALE GENOMIC DNA]</scope>
    <source>
        <strain evidence="10 14">ZM</strain>
    </source>
</reference>
<dbReference type="PANTHER" id="PTHR30353">
    <property type="entry name" value="INNER MEMBRANE PROTEIN DEDA-RELATED"/>
    <property type="match status" value="1"/>
</dbReference>
<evidence type="ECO:0000256" key="4">
    <source>
        <dbReference type="ARBA" id="ARBA00022692"/>
    </source>
</evidence>
<reference evidence="9 13" key="2">
    <citation type="submission" date="2019-07" db="EMBL/GenBank/DDBJ databases">
        <title>Draft genome Sequence of Chlorobium phaeovibrioides sp. strain PhvTcv-s14, from the Phylum Chlorobi.</title>
        <authorList>
            <person name="Babenko V."/>
            <person name="Boldyreva D."/>
            <person name="Kanygina A."/>
            <person name="Selezneva O."/>
            <person name="Akopiyan T."/>
            <person name="Lunina O."/>
        </authorList>
    </citation>
    <scope>NUCLEOTIDE SEQUENCE [LARGE SCALE GENOMIC DNA]</scope>
    <source>
        <strain evidence="9 13">GrTcv12</strain>
    </source>
</reference>
<dbReference type="InterPro" id="IPR032818">
    <property type="entry name" value="DedA-like"/>
</dbReference>
<evidence type="ECO:0000256" key="1">
    <source>
        <dbReference type="ARBA" id="ARBA00004651"/>
    </source>
</evidence>
<proteinExistence type="inferred from homology"/>
<dbReference type="EMBL" id="RXYK01000002">
    <property type="protein sequence ID" value="RTY39544.1"/>
    <property type="molecule type" value="Genomic_DNA"/>
</dbReference>
<comment type="caution">
    <text evidence="11">The sequence shown here is derived from an EMBL/GenBank/DDBJ whole genome shotgun (WGS) entry which is preliminary data.</text>
</comment>
<reference evidence="11 12" key="1">
    <citation type="submission" date="2018-12" db="EMBL/GenBank/DDBJ databases">
        <authorList>
            <person name="Lunina O.N."/>
            <person name="Grouzdev D.S."/>
            <person name="Gorlenko V.M."/>
            <person name="Savvichev A.S."/>
        </authorList>
    </citation>
    <scope>NUCLEOTIDE SEQUENCE [LARGE SCALE GENOMIC DNA]</scope>
    <source>
        <strain evidence="11 12">BrKhr-17</strain>
    </source>
</reference>
<name>A0A432AWN5_CHLPH</name>
<gene>
    <name evidence="11" type="ORF">EKD02_02400</name>
    <name evidence="9" type="ORF">FP507_08910</name>
    <name evidence="10" type="ORF">GJ685_02190</name>
</gene>
<dbReference type="EMBL" id="VMRG01000001">
    <property type="protein sequence ID" value="KAA6233145.1"/>
    <property type="molecule type" value="Genomic_DNA"/>
</dbReference>
<dbReference type="GO" id="GO:0005886">
    <property type="term" value="C:plasma membrane"/>
    <property type="evidence" value="ECO:0007669"/>
    <property type="project" value="UniProtKB-SubCell"/>
</dbReference>
<dbReference type="AlphaFoldDB" id="A0A432AWN5"/>
<evidence type="ECO:0000256" key="7">
    <source>
        <dbReference type="RuleBase" id="RU367016"/>
    </source>
</evidence>
<feature type="transmembrane region" description="Helical" evidence="7">
    <location>
        <begin position="162"/>
        <end position="183"/>
    </location>
</feature>
<evidence type="ECO:0000256" key="5">
    <source>
        <dbReference type="ARBA" id="ARBA00022989"/>
    </source>
</evidence>
<keyword evidence="6 7" id="KW-0472">Membrane</keyword>
<dbReference type="NCBIfam" id="NF008102">
    <property type="entry name" value="PRK10847.1"/>
    <property type="match status" value="1"/>
</dbReference>
<organism evidence="11 12">
    <name type="scientific">Chlorobium phaeovibrioides</name>
    <dbReference type="NCBI Taxonomy" id="1094"/>
    <lineage>
        <taxon>Bacteria</taxon>
        <taxon>Pseudomonadati</taxon>
        <taxon>Chlorobiota</taxon>
        <taxon>Chlorobiia</taxon>
        <taxon>Chlorobiales</taxon>
        <taxon>Chlorobiaceae</taxon>
        <taxon>Chlorobium/Pelodictyon group</taxon>
        <taxon>Chlorobium</taxon>
    </lineage>
</organism>
<dbReference type="PANTHER" id="PTHR30353:SF0">
    <property type="entry name" value="TRANSMEMBRANE PROTEIN"/>
    <property type="match status" value="1"/>
</dbReference>
<evidence type="ECO:0000313" key="12">
    <source>
        <dbReference type="Proteomes" id="UP000279908"/>
    </source>
</evidence>
<feature type="transmembrane region" description="Helical" evidence="7">
    <location>
        <begin position="66"/>
        <end position="89"/>
    </location>
</feature>